<accession>A0AAU9USX1</accession>
<gene>
    <name evidence="1" type="ORF">EEDITHA_LOCUS14843</name>
</gene>
<evidence type="ECO:0000313" key="1">
    <source>
        <dbReference type="EMBL" id="CAH2099920.1"/>
    </source>
</evidence>
<dbReference type="Proteomes" id="UP001153954">
    <property type="component" value="Unassembled WGS sequence"/>
</dbReference>
<name>A0AAU9USX1_EUPED</name>
<reference evidence="1" key="1">
    <citation type="submission" date="2022-03" db="EMBL/GenBank/DDBJ databases">
        <authorList>
            <person name="Tunstrom K."/>
        </authorList>
    </citation>
    <scope>NUCLEOTIDE SEQUENCE</scope>
</reference>
<keyword evidence="2" id="KW-1185">Reference proteome</keyword>
<proteinExistence type="predicted"/>
<evidence type="ECO:0000313" key="2">
    <source>
        <dbReference type="Proteomes" id="UP001153954"/>
    </source>
</evidence>
<dbReference type="AlphaFoldDB" id="A0AAU9USX1"/>
<protein>
    <submittedName>
        <fullName evidence="1">Uncharacterized protein</fullName>
    </submittedName>
</protein>
<comment type="caution">
    <text evidence="1">The sequence shown here is derived from an EMBL/GenBank/DDBJ whole genome shotgun (WGS) entry which is preliminary data.</text>
</comment>
<sequence>MKKESVIQVLTAMKKDL</sequence>
<dbReference type="EMBL" id="CAKOGL010000022">
    <property type="protein sequence ID" value="CAH2099920.1"/>
    <property type="molecule type" value="Genomic_DNA"/>
</dbReference>
<organism evidence="1 2">
    <name type="scientific">Euphydryas editha</name>
    <name type="common">Edith's checkerspot</name>
    <dbReference type="NCBI Taxonomy" id="104508"/>
    <lineage>
        <taxon>Eukaryota</taxon>
        <taxon>Metazoa</taxon>
        <taxon>Ecdysozoa</taxon>
        <taxon>Arthropoda</taxon>
        <taxon>Hexapoda</taxon>
        <taxon>Insecta</taxon>
        <taxon>Pterygota</taxon>
        <taxon>Neoptera</taxon>
        <taxon>Endopterygota</taxon>
        <taxon>Lepidoptera</taxon>
        <taxon>Glossata</taxon>
        <taxon>Ditrysia</taxon>
        <taxon>Papilionoidea</taxon>
        <taxon>Nymphalidae</taxon>
        <taxon>Nymphalinae</taxon>
        <taxon>Euphydryas</taxon>
    </lineage>
</organism>